<accession>A0A2J7TGX3</accession>
<protein>
    <submittedName>
        <fullName evidence="1">Uncharacterized protein</fullName>
    </submittedName>
</protein>
<reference evidence="1 2" key="1">
    <citation type="submission" date="2017-10" db="EMBL/GenBank/DDBJ databases">
        <title>Genome announcement of Methylocella silvestris TVC from permafrost.</title>
        <authorList>
            <person name="Wang J."/>
            <person name="Geng K."/>
            <person name="Ul-Haque F."/>
            <person name="Crombie A.T."/>
            <person name="Street L.E."/>
            <person name="Wookey P.A."/>
            <person name="Murrell J.C."/>
            <person name="Pratscher J."/>
        </authorList>
    </citation>
    <scope>NUCLEOTIDE SEQUENCE [LARGE SCALE GENOMIC DNA]</scope>
    <source>
        <strain evidence="1 2">TVC</strain>
    </source>
</reference>
<dbReference type="OrthoDB" id="8004182at2"/>
<gene>
    <name evidence="1" type="ORF">CR492_10525</name>
</gene>
<sequence>MRAQTGPQAARSPIPARAREAFGLFAALAAALLLSTANLRAQEADSEANEKSRPLETKNIFGFTSGTDIGPDQDREMEFETNLAFGKRNGVYNVGSQKATLEVNPTDWLEIDTGFSGAFDRIRGVDGLNDRSGANFGGVDSKFSFVLVHRSVETPVGLTVSIEPEWSRVSEAGRLNWAFSAETRIIVDTELVPAKLYAALNAIYAPELSSDLEGSAVERTARLGVSAALAYSLDPALTLGAKQIVLGAELEYETAHENFGLTRFAGDALFFGPTLYVHFNDRLFLAAAISTQITGRQASDPNLFDLGNFTRNKAQMTIGVDF</sequence>
<dbReference type="EMBL" id="PDZR01000010">
    <property type="protein sequence ID" value="PNG26020.1"/>
    <property type="molecule type" value="Genomic_DNA"/>
</dbReference>
<comment type="caution">
    <text evidence="1">The sequence shown here is derived from an EMBL/GenBank/DDBJ whole genome shotgun (WGS) entry which is preliminary data.</text>
</comment>
<evidence type="ECO:0000313" key="1">
    <source>
        <dbReference type="EMBL" id="PNG26020.1"/>
    </source>
</evidence>
<dbReference type="AlphaFoldDB" id="A0A2J7TGX3"/>
<name>A0A2J7TGX3_METSI</name>
<dbReference type="RefSeq" id="WP_102843703.1">
    <property type="nucleotide sequence ID" value="NZ_PDZR01000010.1"/>
</dbReference>
<dbReference type="Proteomes" id="UP000236286">
    <property type="component" value="Unassembled WGS sequence"/>
</dbReference>
<evidence type="ECO:0000313" key="2">
    <source>
        <dbReference type="Proteomes" id="UP000236286"/>
    </source>
</evidence>
<organism evidence="1 2">
    <name type="scientific">Methylocella silvestris</name>
    <dbReference type="NCBI Taxonomy" id="199596"/>
    <lineage>
        <taxon>Bacteria</taxon>
        <taxon>Pseudomonadati</taxon>
        <taxon>Pseudomonadota</taxon>
        <taxon>Alphaproteobacteria</taxon>
        <taxon>Hyphomicrobiales</taxon>
        <taxon>Beijerinckiaceae</taxon>
        <taxon>Methylocella</taxon>
    </lineage>
</organism>
<proteinExistence type="predicted"/>